<proteinExistence type="predicted"/>
<gene>
    <name evidence="3" type="ORF">CBR_g56851</name>
</gene>
<dbReference type="PANTHER" id="PTHR33492">
    <property type="entry name" value="OSJNBA0043A12.37 PROTEIN-RELATED"/>
    <property type="match status" value="1"/>
</dbReference>
<dbReference type="EMBL" id="BFEA01001120">
    <property type="protein sequence ID" value="GBG92712.1"/>
    <property type="molecule type" value="Genomic_DNA"/>
</dbReference>
<dbReference type="Proteomes" id="UP000265515">
    <property type="component" value="Unassembled WGS sequence"/>
</dbReference>
<reference evidence="3 4" key="1">
    <citation type="journal article" date="2018" name="Cell">
        <title>The Chara Genome: Secondary Complexity and Implications for Plant Terrestrialization.</title>
        <authorList>
            <person name="Nishiyama T."/>
            <person name="Sakayama H."/>
            <person name="Vries J.D."/>
            <person name="Buschmann H."/>
            <person name="Saint-Marcoux D."/>
            <person name="Ullrich K.K."/>
            <person name="Haas F.B."/>
            <person name="Vanderstraeten L."/>
            <person name="Becker D."/>
            <person name="Lang D."/>
            <person name="Vosolsobe S."/>
            <person name="Rombauts S."/>
            <person name="Wilhelmsson P.K.I."/>
            <person name="Janitza P."/>
            <person name="Kern R."/>
            <person name="Heyl A."/>
            <person name="Rumpler F."/>
            <person name="Villalobos L.I.A.C."/>
            <person name="Clay J.M."/>
            <person name="Skokan R."/>
            <person name="Toyoda A."/>
            <person name="Suzuki Y."/>
            <person name="Kagoshima H."/>
            <person name="Schijlen E."/>
            <person name="Tajeshwar N."/>
            <person name="Catarino B."/>
            <person name="Hetherington A.J."/>
            <person name="Saltykova A."/>
            <person name="Bonnot C."/>
            <person name="Breuninger H."/>
            <person name="Symeonidi A."/>
            <person name="Radhakrishnan G.V."/>
            <person name="Van Nieuwerburgh F."/>
            <person name="Deforce D."/>
            <person name="Chang C."/>
            <person name="Karol K.G."/>
            <person name="Hedrich R."/>
            <person name="Ulvskov P."/>
            <person name="Glockner G."/>
            <person name="Delwiche C.F."/>
            <person name="Petrasek J."/>
            <person name="Van de Peer Y."/>
            <person name="Friml J."/>
            <person name="Beilby M."/>
            <person name="Dolan L."/>
            <person name="Kohara Y."/>
            <person name="Sugano S."/>
            <person name="Fujiyama A."/>
            <person name="Delaux P.-M."/>
            <person name="Quint M."/>
            <person name="TheiBen G."/>
            <person name="Hagemann M."/>
            <person name="Harholt J."/>
            <person name="Dunand C."/>
            <person name="Zachgo S."/>
            <person name="Langdale J."/>
            <person name="Maumus F."/>
            <person name="Straeten D.V.D."/>
            <person name="Gould S.B."/>
            <person name="Rensing S.A."/>
        </authorList>
    </citation>
    <scope>NUCLEOTIDE SEQUENCE [LARGE SCALE GENOMIC DNA]</scope>
    <source>
        <strain evidence="3 4">S276</strain>
    </source>
</reference>
<sequence length="938" mass="102182">MADSFRKLPLLLLAIFLLVVVVVLHVCFVGSAPRRQRRRTSSMKAVRTDSGQGSPRGGGEQVVSRCAVGSSSPACRLSLGVGNSSLPPHLQPLLDSSDEEEREGRARTVPLGSGSTQEWSWTELCGGSGGVHSQSFTELLAPGLDGEEGHGGSNVSSGLSTGRCGSQTRTVIVNPHVGDDGGQLTAVDRSLKSAGAQQWQGRATSISRSTHGRPSFMQSPAPVAEERRKIREGREEATRRGVERLRMDRQAEEVEEPHAGLPSEDDDNDGAGEAGDGNGGYASPSQNSNGGWKGGKTKATSGNGHGRPKKAQAKANDGEEKRNFWSVEHIIALIRAKRDQDAHLQGMGHAYARMKPREWKWNDVARRLKNVGVDRKPEKCGKKWDNLMQQFKKVHHFQSSSGGIDFFQLNGKERARHGFNFDMDLAVYGEIEGSSGSNETINPKNVADTGARGGVRLPSTTTADPQAVGDADAGAGGEDEDEGSTHGSSQTSGSPHGFGKRKSTRQQTFEAMMECMDKHGALMAATMESANKRQCSIQLRQYLLAAISEVDGSTFFLRAFHSIFNTRHAISSRSVPSRRVLGKQVREGEVAPKKGRHDPAKRRRGIQGGKAAVGREVEADWVDAQERREEDDDFEEVDEQTLVRKVKQRTGGAIRIKRVGAAEVAPDQRQTPSSKRSEQAVGVASSSQAVVDQSTMRSPAPQPRGEAVQGASAVADVAKAGDGGAASEDDEPQVMKLRGQRPEAKAMEPSAIRRSISLPHSSIPQKKIKDASELRAAKERALKVESIAKRAIHGWIFKSDSRHKGYHLEYQYALNHAATDMARAMWALEDWRSLVSPMAIRNTLELVMKLPLWFVGANVVDRHQDDECAAYQEAIAQRLVRDFTNVVEMAQAMDSGRVSYERLKSLAEAMRYLLAAAAWIMRMAGDNARSHFDAWVFM</sequence>
<dbReference type="OrthoDB" id="6723674at2759"/>
<feature type="compositionally biased region" description="Polar residues" evidence="1">
    <location>
        <begin position="195"/>
        <end position="209"/>
    </location>
</feature>
<feature type="region of interest" description="Disordered" evidence="1">
    <location>
        <begin position="585"/>
        <end position="615"/>
    </location>
</feature>
<dbReference type="PANTHER" id="PTHR33492:SF11">
    <property type="entry name" value="OS04G0670900 PROTEIN"/>
    <property type="match status" value="1"/>
</dbReference>
<dbReference type="InterPro" id="IPR044822">
    <property type="entry name" value="Myb_DNA-bind_4"/>
</dbReference>
<organism evidence="3 4">
    <name type="scientific">Chara braunii</name>
    <name type="common">Braun's stonewort</name>
    <dbReference type="NCBI Taxonomy" id="69332"/>
    <lineage>
        <taxon>Eukaryota</taxon>
        <taxon>Viridiplantae</taxon>
        <taxon>Streptophyta</taxon>
        <taxon>Charophyceae</taxon>
        <taxon>Charales</taxon>
        <taxon>Characeae</taxon>
        <taxon>Chara</taxon>
    </lineage>
</organism>
<feature type="compositionally biased region" description="Polar residues" evidence="1">
    <location>
        <begin position="434"/>
        <end position="443"/>
    </location>
</feature>
<evidence type="ECO:0000259" key="2">
    <source>
        <dbReference type="PROSITE" id="PS50090"/>
    </source>
</evidence>
<feature type="region of interest" description="Disordered" evidence="1">
    <location>
        <begin position="433"/>
        <end position="505"/>
    </location>
</feature>
<protein>
    <recommendedName>
        <fullName evidence="2">Myb-like domain-containing protein</fullName>
    </recommendedName>
</protein>
<feature type="domain" description="Myb-like" evidence="2">
    <location>
        <begin position="317"/>
        <end position="388"/>
    </location>
</feature>
<evidence type="ECO:0000313" key="3">
    <source>
        <dbReference type="EMBL" id="GBG92712.1"/>
    </source>
</evidence>
<feature type="region of interest" description="Disordered" evidence="1">
    <location>
        <begin position="38"/>
        <end position="62"/>
    </location>
</feature>
<accession>A0A388ME00</accession>
<name>A0A388ME00_CHABU</name>
<comment type="caution">
    <text evidence="3">The sequence shown here is derived from an EMBL/GenBank/DDBJ whole genome shotgun (WGS) entry which is preliminary data.</text>
</comment>
<feature type="compositionally biased region" description="Low complexity" evidence="1">
    <location>
        <begin position="710"/>
        <end position="720"/>
    </location>
</feature>
<dbReference type="Gramene" id="GBG92712">
    <property type="protein sequence ID" value="GBG92712"/>
    <property type="gene ID" value="CBR_g56851"/>
</dbReference>
<feature type="compositionally biased region" description="Basic and acidic residues" evidence="1">
    <location>
        <begin position="224"/>
        <end position="258"/>
    </location>
</feature>
<evidence type="ECO:0000256" key="1">
    <source>
        <dbReference type="SAM" id="MobiDB-lite"/>
    </source>
</evidence>
<dbReference type="Pfam" id="PF13837">
    <property type="entry name" value="Myb_DNA-bind_4"/>
    <property type="match status" value="1"/>
</dbReference>
<feature type="compositionally biased region" description="Basic residues" evidence="1">
    <location>
        <begin position="593"/>
        <end position="605"/>
    </location>
</feature>
<feature type="region of interest" description="Disordered" evidence="1">
    <location>
        <begin position="191"/>
        <end position="319"/>
    </location>
</feature>
<dbReference type="Gene3D" id="1.10.10.60">
    <property type="entry name" value="Homeodomain-like"/>
    <property type="match status" value="1"/>
</dbReference>
<feature type="region of interest" description="Disordered" evidence="1">
    <location>
        <begin position="660"/>
        <end position="748"/>
    </location>
</feature>
<feature type="compositionally biased region" description="Low complexity" evidence="1">
    <location>
        <begin position="679"/>
        <end position="694"/>
    </location>
</feature>
<dbReference type="PROSITE" id="PS50090">
    <property type="entry name" value="MYB_LIKE"/>
    <property type="match status" value="1"/>
</dbReference>
<dbReference type="InterPro" id="IPR001005">
    <property type="entry name" value="SANT/Myb"/>
</dbReference>
<keyword evidence="4" id="KW-1185">Reference proteome</keyword>
<feature type="compositionally biased region" description="Low complexity" evidence="1">
    <location>
        <begin position="485"/>
        <end position="497"/>
    </location>
</feature>
<feature type="region of interest" description="Disordered" evidence="1">
    <location>
        <begin position="86"/>
        <end position="115"/>
    </location>
</feature>
<evidence type="ECO:0000313" key="4">
    <source>
        <dbReference type="Proteomes" id="UP000265515"/>
    </source>
</evidence>
<dbReference type="AlphaFoldDB" id="A0A388ME00"/>